<dbReference type="RefSeq" id="WP_072287143.1">
    <property type="nucleotide sequence ID" value="NZ_CP015455.1"/>
</dbReference>
<evidence type="ECO:0000313" key="3">
    <source>
        <dbReference type="Proteomes" id="UP000182264"/>
    </source>
</evidence>
<dbReference type="KEGG" id="pace:A6070_03920"/>
<dbReference type="OrthoDB" id="3030at2"/>
<name>A0A1L3GH71_SYNAC</name>
<dbReference type="Proteomes" id="UP000182264">
    <property type="component" value="Chromosome"/>
</dbReference>
<reference evidence="2 3" key="1">
    <citation type="journal article" date="2017" name="Genome Announc.">
        <title>Complete Genome Sequences of Two Acetylene-Fermenting Pelobacter acetylenicus Strains.</title>
        <authorList>
            <person name="Sutton J.M."/>
            <person name="Baesman S.M."/>
            <person name="Fierst J.L."/>
            <person name="Poret-Peterson A.T."/>
            <person name="Oremland R.S."/>
            <person name="Dunlap D.S."/>
            <person name="Akob D.M."/>
        </authorList>
    </citation>
    <scope>NUCLEOTIDE SEQUENCE [LARGE SCALE GENOMIC DNA]</scope>
    <source>
        <strain evidence="2 3">DSM 3247</strain>
    </source>
</reference>
<gene>
    <name evidence="2" type="ORF">A7E75_09920</name>
</gene>
<protein>
    <recommendedName>
        <fullName evidence="1">DUF4037 domain-containing protein</fullName>
    </recommendedName>
</protein>
<keyword evidence="3" id="KW-1185">Reference proteome</keyword>
<dbReference type="Pfam" id="PF13228">
    <property type="entry name" value="DUF4037"/>
    <property type="match status" value="1"/>
</dbReference>
<dbReference type="EMBL" id="CP015518">
    <property type="protein sequence ID" value="APG25293.1"/>
    <property type="molecule type" value="Genomic_DNA"/>
</dbReference>
<dbReference type="AlphaFoldDB" id="A0A1L3GH71"/>
<organism evidence="2 3">
    <name type="scientific">Syntrophotalea acetylenica</name>
    <name type="common">Pelobacter acetylenicus</name>
    <dbReference type="NCBI Taxonomy" id="29542"/>
    <lineage>
        <taxon>Bacteria</taxon>
        <taxon>Pseudomonadati</taxon>
        <taxon>Thermodesulfobacteriota</taxon>
        <taxon>Desulfuromonadia</taxon>
        <taxon>Desulfuromonadales</taxon>
        <taxon>Syntrophotaleaceae</taxon>
        <taxon>Syntrophotalea</taxon>
    </lineage>
</organism>
<proteinExistence type="predicted"/>
<dbReference type="InterPro" id="IPR025117">
    <property type="entry name" value="DUF4037"/>
</dbReference>
<dbReference type="STRING" id="29542.A6070_03920"/>
<accession>A0A1L3GH71</accession>
<feature type="domain" description="DUF4037" evidence="1">
    <location>
        <begin position="126"/>
        <end position="226"/>
    </location>
</feature>
<sequence length="308" mass="34872">MQGLQLAREFFLAHGQPMLESRFGDLWPRIAVGLVGPGSECYGFDDAISRDHDWGPGFCLWLTGEDYATWGAQLQAGYRSLPPNYAGYGPRRSSPGEEHRVGVMSIENFYGRYTGLDHPPTALREWLRLPEQNLSVCTNGAVFHDPAGVFSTWRQALLAYYPEDIRRQKIASRCMTLAQSGQYNLARSMRRGDPFASRYAEMQFCHDLMSMAFLLNRCYPPFYKWLHRATARLPILGAVIHEKITCLVTSTEDAEKLSIIEELCQFIIDELRRQGLSDARGNFLLDHAFPVQAGIADPVLRKNFSISP</sequence>
<evidence type="ECO:0000313" key="2">
    <source>
        <dbReference type="EMBL" id="APG25293.1"/>
    </source>
</evidence>
<evidence type="ECO:0000259" key="1">
    <source>
        <dbReference type="Pfam" id="PF13228"/>
    </source>
</evidence>